<sequence length="99" mass="11233">MQRVRIAVDAARGLEYLHEKVQPSIIHRDIRSSNVLLFEDFKAKIADFNLSNQAPDMAARLHSTRVLGTFGYHAPEYAILSCFISLFILFRTNQSLPVA</sequence>
<reference evidence="8 9" key="1">
    <citation type="journal article" date="2019" name="Genome Biol. Evol.">
        <title>Insights into the evolution of the New World diploid cottons (Gossypium, subgenus Houzingenia) based on genome sequencing.</title>
        <authorList>
            <person name="Grover C.E."/>
            <person name="Arick M.A. 2nd"/>
            <person name="Thrash A."/>
            <person name="Conover J.L."/>
            <person name="Sanders W.S."/>
            <person name="Peterson D.G."/>
            <person name="Frelichowski J.E."/>
            <person name="Scheffler J.A."/>
            <person name="Scheffler B.E."/>
            <person name="Wendel J.F."/>
        </authorList>
    </citation>
    <scope>NUCLEOTIDE SEQUENCE [LARGE SCALE GENOMIC DNA]</scope>
    <source>
        <strain evidence="8">27</strain>
        <tissue evidence="8">Leaf</tissue>
    </source>
</reference>
<organism evidence="8 9">
    <name type="scientific">Gossypium davidsonii</name>
    <name type="common">Davidson's cotton</name>
    <name type="synonym">Gossypium klotzschianum subsp. davidsonii</name>
    <dbReference type="NCBI Taxonomy" id="34287"/>
    <lineage>
        <taxon>Eukaryota</taxon>
        <taxon>Viridiplantae</taxon>
        <taxon>Streptophyta</taxon>
        <taxon>Embryophyta</taxon>
        <taxon>Tracheophyta</taxon>
        <taxon>Spermatophyta</taxon>
        <taxon>Magnoliopsida</taxon>
        <taxon>eudicotyledons</taxon>
        <taxon>Gunneridae</taxon>
        <taxon>Pentapetalae</taxon>
        <taxon>rosids</taxon>
        <taxon>malvids</taxon>
        <taxon>Malvales</taxon>
        <taxon>Malvaceae</taxon>
        <taxon>Malvoideae</taxon>
        <taxon>Gossypium</taxon>
    </lineage>
</organism>
<dbReference type="Pfam" id="PF00069">
    <property type="entry name" value="Pkinase"/>
    <property type="match status" value="1"/>
</dbReference>
<proteinExistence type="predicted"/>
<gene>
    <name evidence="8" type="ORF">Godav_012917</name>
</gene>
<evidence type="ECO:0000256" key="6">
    <source>
        <dbReference type="SAM" id="Phobius"/>
    </source>
</evidence>
<comment type="caution">
    <text evidence="8">The sequence shown here is derived from an EMBL/GenBank/DDBJ whole genome shotgun (WGS) entry which is preliminary data.</text>
</comment>
<evidence type="ECO:0000256" key="4">
    <source>
        <dbReference type="ARBA" id="ARBA00022777"/>
    </source>
</evidence>
<keyword evidence="6" id="KW-0812">Transmembrane</keyword>
<dbReference type="SUPFAM" id="SSF56112">
    <property type="entry name" value="Protein kinase-like (PK-like)"/>
    <property type="match status" value="1"/>
</dbReference>
<accession>A0A7J8REN4</accession>
<keyword evidence="9" id="KW-1185">Reference proteome</keyword>
<keyword evidence="5" id="KW-0067">ATP-binding</keyword>
<keyword evidence="6" id="KW-1133">Transmembrane helix</keyword>
<evidence type="ECO:0000259" key="7">
    <source>
        <dbReference type="PROSITE" id="PS50011"/>
    </source>
</evidence>
<dbReference type="InterPro" id="IPR052101">
    <property type="entry name" value="Plant_StressResp_Kinase"/>
</dbReference>
<evidence type="ECO:0000256" key="5">
    <source>
        <dbReference type="ARBA" id="ARBA00022840"/>
    </source>
</evidence>
<evidence type="ECO:0000256" key="3">
    <source>
        <dbReference type="ARBA" id="ARBA00022741"/>
    </source>
</evidence>
<dbReference type="PANTHER" id="PTHR47983:SF7">
    <property type="entry name" value="PROTEIN KINASE SUPERFAMILY PROTEIN"/>
    <property type="match status" value="1"/>
</dbReference>
<keyword evidence="4" id="KW-0418">Kinase</keyword>
<evidence type="ECO:0000313" key="9">
    <source>
        <dbReference type="Proteomes" id="UP000593561"/>
    </source>
</evidence>
<dbReference type="AlphaFoldDB" id="A0A7J8REN4"/>
<dbReference type="Proteomes" id="UP000593561">
    <property type="component" value="Unassembled WGS sequence"/>
</dbReference>
<keyword evidence="2" id="KW-0808">Transferase</keyword>
<dbReference type="PROSITE" id="PS50011">
    <property type="entry name" value="PROTEIN_KINASE_DOM"/>
    <property type="match status" value="1"/>
</dbReference>
<keyword evidence="6" id="KW-0472">Membrane</keyword>
<keyword evidence="1" id="KW-0597">Phosphoprotein</keyword>
<dbReference type="PANTHER" id="PTHR47983">
    <property type="entry name" value="PTO-INTERACTING PROTEIN 1-LIKE"/>
    <property type="match status" value="1"/>
</dbReference>
<evidence type="ECO:0000256" key="2">
    <source>
        <dbReference type="ARBA" id="ARBA00022679"/>
    </source>
</evidence>
<evidence type="ECO:0000256" key="1">
    <source>
        <dbReference type="ARBA" id="ARBA00022553"/>
    </source>
</evidence>
<feature type="domain" description="Protein kinase" evidence="7">
    <location>
        <begin position="1"/>
        <end position="99"/>
    </location>
</feature>
<name>A0A7J8REN4_GOSDV</name>
<dbReference type="GO" id="GO:0004672">
    <property type="term" value="F:protein kinase activity"/>
    <property type="evidence" value="ECO:0007669"/>
    <property type="project" value="InterPro"/>
</dbReference>
<dbReference type="Gene3D" id="1.10.510.10">
    <property type="entry name" value="Transferase(Phosphotransferase) domain 1"/>
    <property type="match status" value="1"/>
</dbReference>
<evidence type="ECO:0000313" key="8">
    <source>
        <dbReference type="EMBL" id="MBA0612307.1"/>
    </source>
</evidence>
<feature type="transmembrane region" description="Helical" evidence="6">
    <location>
        <begin position="70"/>
        <end position="90"/>
    </location>
</feature>
<protein>
    <recommendedName>
        <fullName evidence="7">Protein kinase domain-containing protein</fullName>
    </recommendedName>
</protein>
<dbReference type="InterPro" id="IPR008266">
    <property type="entry name" value="Tyr_kinase_AS"/>
</dbReference>
<feature type="non-terminal residue" evidence="8">
    <location>
        <position position="99"/>
    </location>
</feature>
<dbReference type="GO" id="GO:0005524">
    <property type="term" value="F:ATP binding"/>
    <property type="evidence" value="ECO:0007669"/>
    <property type="project" value="UniProtKB-KW"/>
</dbReference>
<dbReference type="PROSITE" id="PS00109">
    <property type="entry name" value="PROTEIN_KINASE_TYR"/>
    <property type="match status" value="1"/>
</dbReference>
<dbReference type="EMBL" id="JABFAC010000005">
    <property type="protein sequence ID" value="MBA0612307.1"/>
    <property type="molecule type" value="Genomic_DNA"/>
</dbReference>
<dbReference type="InterPro" id="IPR011009">
    <property type="entry name" value="Kinase-like_dom_sf"/>
</dbReference>
<keyword evidence="3" id="KW-0547">Nucleotide-binding</keyword>
<dbReference type="InterPro" id="IPR000719">
    <property type="entry name" value="Prot_kinase_dom"/>
</dbReference>